<dbReference type="GO" id="GO:0006355">
    <property type="term" value="P:regulation of DNA-templated transcription"/>
    <property type="evidence" value="ECO:0007669"/>
    <property type="project" value="InterPro"/>
</dbReference>
<reference evidence="5" key="1">
    <citation type="submission" date="2016-10" db="EMBL/GenBank/DDBJ databases">
        <authorList>
            <person name="de Groot N.N."/>
        </authorList>
    </citation>
    <scope>NUCLEOTIDE SEQUENCE</scope>
</reference>
<evidence type="ECO:0000313" key="5">
    <source>
        <dbReference type="EMBL" id="SFV88775.1"/>
    </source>
</evidence>
<name>A0A1W1E498_9ZZZZ</name>
<dbReference type="SUPFAM" id="SSF46894">
    <property type="entry name" value="C-terminal effector domain of the bipartite response regulators"/>
    <property type="match status" value="1"/>
</dbReference>
<dbReference type="PANTHER" id="PTHR44688:SF16">
    <property type="entry name" value="DNA-BINDING TRANSCRIPTIONAL ACTIVATOR DEVR_DOSR"/>
    <property type="match status" value="1"/>
</dbReference>
<dbReference type="AlphaFoldDB" id="A0A1W1E498"/>
<dbReference type="PANTHER" id="PTHR44688">
    <property type="entry name" value="DNA-BINDING TRANSCRIPTIONAL ACTIVATOR DEVR_DOSR"/>
    <property type="match status" value="1"/>
</dbReference>
<keyword evidence="2" id="KW-0238">DNA-binding</keyword>
<dbReference type="Gene3D" id="1.10.10.10">
    <property type="entry name" value="Winged helix-like DNA-binding domain superfamily/Winged helix DNA-binding domain"/>
    <property type="match status" value="1"/>
</dbReference>
<sequence>MGRFIISLYYNSTKTKPEDFLPWVFLCLKKHIEFDKVFFATLDNSKFFLEDFPYFGEKFSILKNPKFIKIIKKNSNSNTYQQLLLFCENGFSERDRIIIRLIFPSIIASLKASILNFSPLPLKSEYALVDNDIDILTASKNFIKEVKALNSKVYTDFLTSILRGGNFLCNEKIIEIRPYLDVFIVSLRPMLKIDTLTPRQKEVAALLKQGYSYKEIAKELNISPSTVTNHINAIYSKLAINHSSQLHKLIES</sequence>
<dbReference type="PRINTS" id="PR00038">
    <property type="entry name" value="HTHLUXR"/>
</dbReference>
<evidence type="ECO:0000256" key="3">
    <source>
        <dbReference type="ARBA" id="ARBA00023163"/>
    </source>
</evidence>
<keyword evidence="3" id="KW-0804">Transcription</keyword>
<keyword evidence="1" id="KW-0805">Transcription regulation</keyword>
<accession>A0A1W1E498</accession>
<dbReference type="Pfam" id="PF00196">
    <property type="entry name" value="GerE"/>
    <property type="match status" value="1"/>
</dbReference>
<dbReference type="PROSITE" id="PS50043">
    <property type="entry name" value="HTH_LUXR_2"/>
    <property type="match status" value="1"/>
</dbReference>
<gene>
    <name evidence="5" type="ORF">MNB_SUP05-SYMBIONT-5-771</name>
</gene>
<dbReference type="PROSITE" id="PS00622">
    <property type="entry name" value="HTH_LUXR_1"/>
    <property type="match status" value="1"/>
</dbReference>
<dbReference type="SMART" id="SM00421">
    <property type="entry name" value="HTH_LUXR"/>
    <property type="match status" value="1"/>
</dbReference>
<evidence type="ECO:0000256" key="2">
    <source>
        <dbReference type="ARBA" id="ARBA00023125"/>
    </source>
</evidence>
<feature type="domain" description="HTH luxR-type" evidence="4">
    <location>
        <begin position="189"/>
        <end position="252"/>
    </location>
</feature>
<dbReference type="InterPro" id="IPR016032">
    <property type="entry name" value="Sig_transdc_resp-reg_C-effctor"/>
</dbReference>
<organism evidence="5">
    <name type="scientific">hydrothermal vent metagenome</name>
    <dbReference type="NCBI Taxonomy" id="652676"/>
    <lineage>
        <taxon>unclassified sequences</taxon>
        <taxon>metagenomes</taxon>
        <taxon>ecological metagenomes</taxon>
    </lineage>
</organism>
<dbReference type="InterPro" id="IPR036388">
    <property type="entry name" value="WH-like_DNA-bd_sf"/>
</dbReference>
<dbReference type="CDD" id="cd06170">
    <property type="entry name" value="LuxR_C_like"/>
    <property type="match status" value="1"/>
</dbReference>
<dbReference type="GO" id="GO:0003677">
    <property type="term" value="F:DNA binding"/>
    <property type="evidence" value="ECO:0007669"/>
    <property type="project" value="UniProtKB-KW"/>
</dbReference>
<evidence type="ECO:0000256" key="1">
    <source>
        <dbReference type="ARBA" id="ARBA00023015"/>
    </source>
</evidence>
<evidence type="ECO:0000259" key="4">
    <source>
        <dbReference type="PROSITE" id="PS50043"/>
    </source>
</evidence>
<dbReference type="InterPro" id="IPR000792">
    <property type="entry name" value="Tscrpt_reg_LuxR_C"/>
</dbReference>
<protein>
    <recommendedName>
        <fullName evidence="4">HTH luxR-type domain-containing protein</fullName>
    </recommendedName>
</protein>
<dbReference type="EMBL" id="FPHZ01000178">
    <property type="protein sequence ID" value="SFV88775.1"/>
    <property type="molecule type" value="Genomic_DNA"/>
</dbReference>
<proteinExistence type="predicted"/>